<proteinExistence type="predicted"/>
<evidence type="ECO:0000256" key="1">
    <source>
        <dbReference type="SAM" id="MobiDB-lite"/>
    </source>
</evidence>
<dbReference type="AlphaFoldDB" id="A0A0A9EAG4"/>
<feature type="region of interest" description="Disordered" evidence="1">
    <location>
        <begin position="34"/>
        <end position="53"/>
    </location>
</feature>
<keyword evidence="2" id="KW-0732">Signal</keyword>
<feature type="signal peptide" evidence="2">
    <location>
        <begin position="1"/>
        <end position="24"/>
    </location>
</feature>
<feature type="chain" id="PRO_5002045304" evidence="2">
    <location>
        <begin position="25"/>
        <end position="53"/>
    </location>
</feature>
<reference evidence="3" key="2">
    <citation type="journal article" date="2015" name="Data Brief">
        <title>Shoot transcriptome of the giant reed, Arundo donax.</title>
        <authorList>
            <person name="Barrero R.A."/>
            <person name="Guerrero F.D."/>
            <person name="Moolhuijzen P."/>
            <person name="Goolsby J.A."/>
            <person name="Tidwell J."/>
            <person name="Bellgard S.E."/>
            <person name="Bellgard M.I."/>
        </authorList>
    </citation>
    <scope>NUCLEOTIDE SEQUENCE</scope>
    <source>
        <tissue evidence="3">Shoot tissue taken approximately 20 cm above the soil surface</tissue>
    </source>
</reference>
<accession>A0A0A9EAG4</accession>
<evidence type="ECO:0000256" key="2">
    <source>
        <dbReference type="SAM" id="SignalP"/>
    </source>
</evidence>
<dbReference type="EMBL" id="GBRH01200864">
    <property type="protein sequence ID" value="JAD97031.1"/>
    <property type="molecule type" value="Transcribed_RNA"/>
</dbReference>
<sequence length="53" mass="5309">MGMGTGLAVGAAAGLLGGLALAEGASYLEDKVEEGAAEKVEEDLADEGYDDDY</sequence>
<organism evidence="3">
    <name type="scientific">Arundo donax</name>
    <name type="common">Giant reed</name>
    <name type="synonym">Donax arundinaceus</name>
    <dbReference type="NCBI Taxonomy" id="35708"/>
    <lineage>
        <taxon>Eukaryota</taxon>
        <taxon>Viridiplantae</taxon>
        <taxon>Streptophyta</taxon>
        <taxon>Embryophyta</taxon>
        <taxon>Tracheophyta</taxon>
        <taxon>Spermatophyta</taxon>
        <taxon>Magnoliopsida</taxon>
        <taxon>Liliopsida</taxon>
        <taxon>Poales</taxon>
        <taxon>Poaceae</taxon>
        <taxon>PACMAD clade</taxon>
        <taxon>Arundinoideae</taxon>
        <taxon>Arundineae</taxon>
        <taxon>Arundo</taxon>
    </lineage>
</organism>
<feature type="compositionally biased region" description="Acidic residues" evidence="1">
    <location>
        <begin position="40"/>
        <end position="53"/>
    </location>
</feature>
<protein>
    <submittedName>
        <fullName evidence="3">Uncharacterized protein</fullName>
    </submittedName>
</protein>
<reference evidence="3" key="1">
    <citation type="submission" date="2014-09" db="EMBL/GenBank/DDBJ databases">
        <authorList>
            <person name="Magalhaes I.L.F."/>
            <person name="Oliveira U."/>
            <person name="Santos F.R."/>
            <person name="Vidigal T.H.D.A."/>
            <person name="Brescovit A.D."/>
            <person name="Santos A.J."/>
        </authorList>
    </citation>
    <scope>NUCLEOTIDE SEQUENCE</scope>
    <source>
        <tissue evidence="3">Shoot tissue taken approximately 20 cm above the soil surface</tissue>
    </source>
</reference>
<name>A0A0A9EAG4_ARUDO</name>
<evidence type="ECO:0000313" key="3">
    <source>
        <dbReference type="EMBL" id="JAD97031.1"/>
    </source>
</evidence>